<evidence type="ECO:0000256" key="4">
    <source>
        <dbReference type="ARBA" id="ARBA00035245"/>
    </source>
</evidence>
<evidence type="ECO:0000256" key="5">
    <source>
        <dbReference type="ARBA" id="ARBA00035461"/>
    </source>
</evidence>
<dbReference type="InterPro" id="IPR022803">
    <property type="entry name" value="Ribosomal_uL5_dom_sf"/>
</dbReference>
<organism evidence="9 10">
    <name type="scientific">Candidatus Zambryskibacteria bacterium RIFCSPHIGHO2_01_FULL_46_30</name>
    <dbReference type="NCBI Taxonomy" id="1802739"/>
    <lineage>
        <taxon>Bacteria</taxon>
        <taxon>Candidatus Zambryskiibacteriota</taxon>
    </lineage>
</organism>
<evidence type="ECO:0000256" key="6">
    <source>
        <dbReference type="RuleBase" id="RU003930"/>
    </source>
</evidence>
<dbReference type="Proteomes" id="UP000177746">
    <property type="component" value="Unassembled WGS sequence"/>
</dbReference>
<dbReference type="EMBL" id="MHVI01000006">
    <property type="protein sequence ID" value="OHA92484.1"/>
    <property type="molecule type" value="Genomic_DNA"/>
</dbReference>
<dbReference type="GO" id="GO:1990904">
    <property type="term" value="C:ribonucleoprotein complex"/>
    <property type="evidence" value="ECO:0007669"/>
    <property type="project" value="UniProtKB-KW"/>
</dbReference>
<feature type="domain" description="Large ribosomal subunit protein uL5 C-terminal" evidence="8">
    <location>
        <begin position="76"/>
        <end position="168"/>
    </location>
</feature>
<accession>A0A1G2T5D5</accession>
<dbReference type="Pfam" id="PF00673">
    <property type="entry name" value="Ribosomal_L5_C"/>
    <property type="match status" value="1"/>
</dbReference>
<dbReference type="SUPFAM" id="SSF55282">
    <property type="entry name" value="RL5-like"/>
    <property type="match status" value="1"/>
</dbReference>
<evidence type="ECO:0000313" key="10">
    <source>
        <dbReference type="Proteomes" id="UP000177746"/>
    </source>
</evidence>
<evidence type="ECO:0000256" key="3">
    <source>
        <dbReference type="ARBA" id="ARBA00023274"/>
    </source>
</evidence>
<dbReference type="PIRSF" id="PIRSF002161">
    <property type="entry name" value="Ribosomal_L5"/>
    <property type="match status" value="1"/>
</dbReference>
<reference evidence="9 10" key="1">
    <citation type="journal article" date="2016" name="Nat. Commun.">
        <title>Thousands of microbial genomes shed light on interconnected biogeochemical processes in an aquifer system.</title>
        <authorList>
            <person name="Anantharaman K."/>
            <person name="Brown C.T."/>
            <person name="Hug L.A."/>
            <person name="Sharon I."/>
            <person name="Castelle C.J."/>
            <person name="Probst A.J."/>
            <person name="Thomas B.C."/>
            <person name="Singh A."/>
            <person name="Wilkins M.J."/>
            <person name="Karaoz U."/>
            <person name="Brodie E.L."/>
            <person name="Williams K.H."/>
            <person name="Hubbard S.S."/>
            <person name="Banfield J.F."/>
        </authorList>
    </citation>
    <scope>NUCLEOTIDE SEQUENCE [LARGE SCALE GENOMIC DNA]</scope>
</reference>
<sequence length="170" mass="18896">MESLKQKSKTIPGYKNLMQTPRILKVVVSTGVGSFKDKTKFKVVEDRLARITGQKPAPRGAKVSIASFKSRQGDVVGYQVTLRGSRMFDFLDRLVNLALPRTKDFRGISPDAADEMGNYTLGIKEHNIFPETSDEELKDVFGLAVTIVTTAKSKEEALAFLTHLGFPFKK</sequence>
<dbReference type="PANTHER" id="PTHR11994">
    <property type="entry name" value="60S RIBOSOMAL PROTEIN L11-RELATED"/>
    <property type="match status" value="1"/>
</dbReference>
<evidence type="ECO:0000256" key="2">
    <source>
        <dbReference type="ARBA" id="ARBA00022980"/>
    </source>
</evidence>
<evidence type="ECO:0000259" key="7">
    <source>
        <dbReference type="Pfam" id="PF00281"/>
    </source>
</evidence>
<evidence type="ECO:0000313" key="9">
    <source>
        <dbReference type="EMBL" id="OHA92484.1"/>
    </source>
</evidence>
<gene>
    <name evidence="9" type="ORF">A2665_01415</name>
</gene>
<comment type="similarity">
    <text evidence="1 6">Belongs to the universal ribosomal protein uL5 family.</text>
</comment>
<dbReference type="GO" id="GO:0006412">
    <property type="term" value="P:translation"/>
    <property type="evidence" value="ECO:0007669"/>
    <property type="project" value="InterPro"/>
</dbReference>
<dbReference type="InterPro" id="IPR031310">
    <property type="entry name" value="Ribosomal_uL5_N"/>
</dbReference>
<dbReference type="InterPro" id="IPR031309">
    <property type="entry name" value="Ribosomal_uL5_C"/>
</dbReference>
<dbReference type="InterPro" id="IPR020930">
    <property type="entry name" value="Ribosomal_uL5_bac-type"/>
</dbReference>
<dbReference type="GO" id="GO:0005840">
    <property type="term" value="C:ribosome"/>
    <property type="evidence" value="ECO:0007669"/>
    <property type="project" value="UniProtKB-KW"/>
</dbReference>
<dbReference type="GO" id="GO:0003735">
    <property type="term" value="F:structural constituent of ribosome"/>
    <property type="evidence" value="ECO:0007669"/>
    <property type="project" value="InterPro"/>
</dbReference>
<dbReference type="Gene3D" id="3.30.1440.10">
    <property type="match status" value="1"/>
</dbReference>
<keyword evidence="2 6" id="KW-0689">Ribosomal protein</keyword>
<keyword evidence="3 6" id="KW-0687">Ribonucleoprotein</keyword>
<dbReference type="FunFam" id="3.30.1440.10:FF:000001">
    <property type="entry name" value="50S ribosomal protein L5"/>
    <property type="match status" value="1"/>
</dbReference>
<comment type="caution">
    <text evidence="9">The sequence shown here is derived from an EMBL/GenBank/DDBJ whole genome shotgun (WGS) entry which is preliminary data.</text>
</comment>
<name>A0A1G2T5D5_9BACT</name>
<evidence type="ECO:0000256" key="1">
    <source>
        <dbReference type="ARBA" id="ARBA00008553"/>
    </source>
</evidence>
<evidence type="ECO:0000259" key="8">
    <source>
        <dbReference type="Pfam" id="PF00673"/>
    </source>
</evidence>
<dbReference type="NCBIfam" id="NF000585">
    <property type="entry name" value="PRK00010.1"/>
    <property type="match status" value="1"/>
</dbReference>
<dbReference type="InterPro" id="IPR002132">
    <property type="entry name" value="Ribosomal_uL5"/>
</dbReference>
<protein>
    <recommendedName>
        <fullName evidence="4">Large ribosomal subunit protein uL5</fullName>
    </recommendedName>
    <alternativeName>
        <fullName evidence="5">50S ribosomal protein L5</fullName>
    </alternativeName>
</protein>
<proteinExistence type="inferred from homology"/>
<dbReference type="AlphaFoldDB" id="A0A1G2T5D5"/>
<dbReference type="Pfam" id="PF00281">
    <property type="entry name" value="Ribosomal_L5"/>
    <property type="match status" value="1"/>
</dbReference>
<feature type="domain" description="Large ribosomal subunit protein uL5 N-terminal" evidence="7">
    <location>
        <begin position="16"/>
        <end position="71"/>
    </location>
</feature>